<evidence type="ECO:0000256" key="6">
    <source>
        <dbReference type="PROSITE-ProRule" id="PRU10137"/>
    </source>
</evidence>
<feature type="active site" description="O-(5'-phospho-DNA)-serine intermediate" evidence="5 6">
    <location>
        <position position="9"/>
    </location>
</feature>
<dbReference type="Gene3D" id="3.40.50.1390">
    <property type="entry name" value="Resolvase, N-terminal catalytic domain"/>
    <property type="match status" value="1"/>
</dbReference>
<dbReference type="Proteomes" id="UP000371977">
    <property type="component" value="Unassembled WGS sequence"/>
</dbReference>
<dbReference type="InterPro" id="IPR036162">
    <property type="entry name" value="Resolvase-like_N_sf"/>
</dbReference>
<dbReference type="GO" id="GO:0015074">
    <property type="term" value="P:DNA integration"/>
    <property type="evidence" value="ECO:0007669"/>
    <property type="project" value="UniProtKB-KW"/>
</dbReference>
<comment type="caution">
    <text evidence="8">The sequence shown here is derived from an EMBL/GenBank/DDBJ whole genome shotgun (WGS) entry which is preliminary data.</text>
</comment>
<reference evidence="8 9" key="1">
    <citation type="submission" date="2019-01" db="EMBL/GenBank/DDBJ databases">
        <title>Weissella sp. nov., a novel lactic acid bacterium isolated from animal feces.</title>
        <authorList>
            <person name="Wang L.-T."/>
        </authorList>
    </citation>
    <scope>NUCLEOTIDE SEQUENCE [LARGE SCALE GENOMIC DNA]</scope>
    <source>
        <strain evidence="8 9">8H-2</strain>
    </source>
</reference>
<dbReference type="PROSITE" id="PS00397">
    <property type="entry name" value="RECOMBINASES_1"/>
    <property type="match status" value="1"/>
</dbReference>
<evidence type="ECO:0000256" key="2">
    <source>
        <dbReference type="ARBA" id="ARBA00022908"/>
    </source>
</evidence>
<dbReference type="PROSITE" id="PS51736">
    <property type="entry name" value="RECOMBINASES_3"/>
    <property type="match status" value="1"/>
</dbReference>
<organism evidence="8 9">
    <name type="scientific">Weissella muntiaci</name>
    <dbReference type="NCBI Taxonomy" id="2508881"/>
    <lineage>
        <taxon>Bacteria</taxon>
        <taxon>Bacillati</taxon>
        <taxon>Bacillota</taxon>
        <taxon>Bacilli</taxon>
        <taxon>Lactobacillales</taxon>
        <taxon>Lactobacillaceae</taxon>
        <taxon>Weissella</taxon>
    </lineage>
</organism>
<dbReference type="RefSeq" id="WP_148621745.1">
    <property type="nucleotide sequence ID" value="NZ_SDGZ01000004.1"/>
</dbReference>
<evidence type="ECO:0000259" key="7">
    <source>
        <dbReference type="PROSITE" id="PS51736"/>
    </source>
</evidence>
<keyword evidence="9" id="KW-1185">Reference proteome</keyword>
<name>A0A6C2CCF1_9LACO</name>
<keyword evidence="2" id="KW-0229">DNA integration</keyword>
<dbReference type="AlphaFoldDB" id="A0A6C2CCF1"/>
<keyword evidence="3" id="KW-0238">DNA-binding</keyword>
<dbReference type="GO" id="GO:0003677">
    <property type="term" value="F:DNA binding"/>
    <property type="evidence" value="ECO:0007669"/>
    <property type="project" value="UniProtKB-KW"/>
</dbReference>
<dbReference type="InterPro" id="IPR006119">
    <property type="entry name" value="Resolv_N"/>
</dbReference>
<protein>
    <submittedName>
        <fullName evidence="8">Recombinase family protein</fullName>
    </submittedName>
</protein>
<feature type="domain" description="Resolvase/invertase-type recombinase catalytic" evidence="7">
    <location>
        <begin position="1"/>
        <end position="141"/>
    </location>
</feature>
<evidence type="ECO:0000256" key="4">
    <source>
        <dbReference type="ARBA" id="ARBA00023172"/>
    </source>
</evidence>
<dbReference type="EMBL" id="SDGZ01000004">
    <property type="protein sequence ID" value="TYC50835.1"/>
    <property type="molecule type" value="Genomic_DNA"/>
</dbReference>
<dbReference type="GO" id="GO:0000150">
    <property type="term" value="F:DNA strand exchange activity"/>
    <property type="evidence" value="ECO:0007669"/>
    <property type="project" value="InterPro"/>
</dbReference>
<evidence type="ECO:0000313" key="9">
    <source>
        <dbReference type="Proteomes" id="UP000371977"/>
    </source>
</evidence>
<dbReference type="Pfam" id="PF00239">
    <property type="entry name" value="Resolvase"/>
    <property type="match status" value="1"/>
</dbReference>
<dbReference type="InterPro" id="IPR050639">
    <property type="entry name" value="SSR_resolvase"/>
</dbReference>
<dbReference type="PROSITE" id="PS00398">
    <property type="entry name" value="RECOMBINASES_2"/>
    <property type="match status" value="1"/>
</dbReference>
<evidence type="ECO:0000313" key="8">
    <source>
        <dbReference type="EMBL" id="TYC50835.1"/>
    </source>
</evidence>
<evidence type="ECO:0000256" key="3">
    <source>
        <dbReference type="ARBA" id="ARBA00023125"/>
    </source>
</evidence>
<comment type="similarity">
    <text evidence="1">Belongs to the site-specific recombinase resolvase family.</text>
</comment>
<gene>
    <name evidence="8" type="ORF">ESZ50_01050</name>
</gene>
<evidence type="ECO:0000256" key="5">
    <source>
        <dbReference type="PIRSR" id="PIRSR606118-50"/>
    </source>
</evidence>
<dbReference type="SMART" id="SM00857">
    <property type="entry name" value="Resolvase"/>
    <property type="match status" value="1"/>
</dbReference>
<proteinExistence type="inferred from homology"/>
<evidence type="ECO:0000256" key="1">
    <source>
        <dbReference type="ARBA" id="ARBA00009913"/>
    </source>
</evidence>
<accession>A0A6C2CCF1</accession>
<dbReference type="OrthoDB" id="9797501at2"/>
<dbReference type="SUPFAM" id="SSF53041">
    <property type="entry name" value="Resolvase-like"/>
    <property type="match status" value="1"/>
</dbReference>
<dbReference type="Gene3D" id="1.10.10.60">
    <property type="entry name" value="Homeodomain-like"/>
    <property type="match status" value="1"/>
</dbReference>
<dbReference type="PANTHER" id="PTHR30461">
    <property type="entry name" value="DNA-INVERTASE FROM LAMBDOID PROPHAGE"/>
    <property type="match status" value="1"/>
</dbReference>
<keyword evidence="4" id="KW-0233">DNA recombination</keyword>
<dbReference type="PANTHER" id="PTHR30461:SF26">
    <property type="entry name" value="RESOLVASE HOMOLOG YNEB"/>
    <property type="match status" value="1"/>
</dbReference>
<sequence length="199" mass="23287">MIYGYARVSTKDQNLDRQLKALNDYGVDKIYSEAESGAENNRPQLNKLLKKLKHGDTFIVMSLDRLSRDPEFLTKIIVLLDTRGIQWHALDVPEFDEIENQHTQRFLHSIIIELKKYLAAEERKRILERQKQGIEIAKQKGLYTGRKILYGPDVTNKKRQKLYYDIVDKLNDGQTIYSITKELGCSNTLVYRIQRELVN</sequence>
<dbReference type="InterPro" id="IPR006118">
    <property type="entry name" value="Recombinase_CS"/>
</dbReference>
<dbReference type="CDD" id="cd03768">
    <property type="entry name" value="SR_ResInv"/>
    <property type="match status" value="1"/>
</dbReference>